<comment type="caution">
    <text evidence="5">The sequence shown here is derived from an EMBL/GenBank/DDBJ whole genome shotgun (WGS) entry which is preliminary data.</text>
</comment>
<dbReference type="Proteomes" id="UP000654370">
    <property type="component" value="Unassembled WGS sequence"/>
</dbReference>
<keyword evidence="2" id="KW-0294">Fucose metabolism</keyword>
<evidence type="ECO:0000256" key="3">
    <source>
        <dbReference type="ARBA" id="ARBA00023277"/>
    </source>
</evidence>
<dbReference type="PANTHER" id="PTHR36050">
    <property type="entry name" value="O-FUCOSYLTRANSFERASE 30"/>
    <property type="match status" value="1"/>
</dbReference>
<keyword evidence="6" id="KW-1185">Reference proteome</keyword>
<reference evidence="5" key="1">
    <citation type="submission" date="2020-12" db="EMBL/GenBank/DDBJ databases">
        <title>Metabolic potential, ecology and presence of endohyphal bacteria is reflected in genomic diversity of Mucoromycotina.</title>
        <authorList>
            <person name="Muszewska A."/>
            <person name="Okrasinska A."/>
            <person name="Steczkiewicz K."/>
            <person name="Drgas O."/>
            <person name="Orlowska M."/>
            <person name="Perlinska-Lenart U."/>
            <person name="Aleksandrzak-Piekarczyk T."/>
            <person name="Szatraj K."/>
            <person name="Zielenkiewicz U."/>
            <person name="Pilsyk S."/>
            <person name="Malc E."/>
            <person name="Mieczkowski P."/>
            <person name="Kruszewska J.S."/>
            <person name="Biernat P."/>
            <person name="Pawlowska J."/>
        </authorList>
    </citation>
    <scope>NUCLEOTIDE SEQUENCE</scope>
    <source>
        <strain evidence="5">WA0000067209</strain>
    </source>
</reference>
<evidence type="ECO:0000313" key="5">
    <source>
        <dbReference type="EMBL" id="KAG2173222.1"/>
    </source>
</evidence>
<keyword evidence="3" id="KW-0119">Carbohydrate metabolism</keyword>
<evidence type="ECO:0000256" key="4">
    <source>
        <dbReference type="SAM" id="SignalP"/>
    </source>
</evidence>
<accession>A0A8H7PFX5</accession>
<dbReference type="EMBL" id="JAEPQZ010000015">
    <property type="protein sequence ID" value="KAG2173222.1"/>
    <property type="molecule type" value="Genomic_DNA"/>
</dbReference>
<keyword evidence="1" id="KW-0808">Transferase</keyword>
<dbReference type="AlphaFoldDB" id="A0A8H7PFX5"/>
<dbReference type="Pfam" id="PF10250">
    <property type="entry name" value="O-FucT"/>
    <property type="match status" value="1"/>
</dbReference>
<feature type="chain" id="PRO_5034017612" description="CigA protein" evidence="4">
    <location>
        <begin position="32"/>
        <end position="544"/>
    </location>
</feature>
<dbReference type="InterPro" id="IPR019378">
    <property type="entry name" value="GDP-Fuc_O-FucTrfase"/>
</dbReference>
<organism evidence="5 6">
    <name type="scientific">Mortierella isabellina</name>
    <name type="common">Filamentous fungus</name>
    <name type="synonym">Umbelopsis isabellina</name>
    <dbReference type="NCBI Taxonomy" id="91625"/>
    <lineage>
        <taxon>Eukaryota</taxon>
        <taxon>Fungi</taxon>
        <taxon>Fungi incertae sedis</taxon>
        <taxon>Mucoromycota</taxon>
        <taxon>Mucoromycotina</taxon>
        <taxon>Umbelopsidomycetes</taxon>
        <taxon>Umbelopsidales</taxon>
        <taxon>Umbelopsidaceae</taxon>
        <taxon>Umbelopsis</taxon>
    </lineage>
</organism>
<evidence type="ECO:0000256" key="2">
    <source>
        <dbReference type="ARBA" id="ARBA00023253"/>
    </source>
</evidence>
<protein>
    <recommendedName>
        <fullName evidence="7">CigA protein</fullName>
    </recommendedName>
</protein>
<dbReference type="OrthoDB" id="1882547at2759"/>
<gene>
    <name evidence="5" type="ORF">INT43_004596</name>
</gene>
<dbReference type="PANTHER" id="PTHR36050:SF1">
    <property type="entry name" value="O-FUCOSYLTRANSFERASE 30"/>
    <property type="match status" value="1"/>
</dbReference>
<sequence length="544" mass="62885">MIPRRRLAVLIGCILVFVFFLTINPSDPAMSQPDSDSPPVYDKKVDVVQPPENEHVTEPESVPSTPKVTKPEAVHIISKPDIDAPVDVHPDEKFITYLPHSGFHNQRIEFENAMLLANYLNRTLLLPPVFLWSLAMPWLRYEKCYERLLLQSKYGLDHCKDIPSGYPVPSECLNYDTWTSVPWSFFYDMEGFKKNARFIQRYDLSYQWLYKNLNMKAKDIHFEKDLTPFDFRVFDDPDSNTPIGRFKNRIDLATLEAIPQKVLHFGSVFGTYRILAQTPEHAEVHRSIRNNLIFRNEYLMRATENIVRKIGGVKGFAGLHVRIGDGLFARRKTITIDDMYHQLVNQFTDLTQEEVEKIDFTHLDDRLEDEDYEVKRLRWQDNATEIVPEPLIVQHPPQEELQKTLQDITPISMACANHNGKTATFRTPIFLATDAPKPRENPLFRKIFDTFPCVFVLDDFWDDLNELMQLQVVEDGVNLSSYLIPMVDAMISAHGHTFMGTKDSTFSSYIERYLHPVYIGDEVKLMNTGRKGLKPGDDTPAVQP</sequence>
<dbReference type="CDD" id="cd11296">
    <property type="entry name" value="O-FucT_like"/>
    <property type="match status" value="1"/>
</dbReference>
<evidence type="ECO:0000256" key="1">
    <source>
        <dbReference type="ARBA" id="ARBA00022679"/>
    </source>
</evidence>
<dbReference type="Gene3D" id="3.40.50.11340">
    <property type="match status" value="1"/>
</dbReference>
<proteinExistence type="predicted"/>
<evidence type="ECO:0008006" key="7">
    <source>
        <dbReference type="Google" id="ProtNLM"/>
    </source>
</evidence>
<name>A0A8H7PFX5_MORIS</name>
<evidence type="ECO:0000313" key="6">
    <source>
        <dbReference type="Proteomes" id="UP000654370"/>
    </source>
</evidence>
<keyword evidence="4" id="KW-0732">Signal</keyword>
<dbReference type="Gene3D" id="3.40.50.11350">
    <property type="match status" value="1"/>
</dbReference>
<feature type="signal peptide" evidence="4">
    <location>
        <begin position="1"/>
        <end position="31"/>
    </location>
</feature>